<protein>
    <submittedName>
        <fullName evidence="7">Uncharacterized protein</fullName>
    </submittedName>
</protein>
<evidence type="ECO:0000313" key="7">
    <source>
        <dbReference type="EMBL" id="QOY41804.1"/>
    </source>
</evidence>
<feature type="region of interest" description="Disordered" evidence="6">
    <location>
        <begin position="223"/>
        <end position="242"/>
    </location>
</feature>
<dbReference type="EMBL" id="CP044418">
    <property type="protein sequence ID" value="QOY41804.1"/>
    <property type="molecule type" value="Genomic_DNA"/>
</dbReference>
<proteinExistence type="inferred from homology"/>
<feature type="compositionally biased region" description="Low complexity" evidence="6">
    <location>
        <begin position="223"/>
        <end position="239"/>
    </location>
</feature>
<dbReference type="GO" id="GO:0000932">
    <property type="term" value="C:P-body"/>
    <property type="evidence" value="ECO:0007669"/>
    <property type="project" value="TreeGrafter"/>
</dbReference>
<feature type="coiled-coil region" evidence="5">
    <location>
        <begin position="2"/>
        <end position="29"/>
    </location>
</feature>
<dbReference type="GO" id="GO:0006397">
    <property type="term" value="P:mRNA processing"/>
    <property type="evidence" value="ECO:0007669"/>
    <property type="project" value="UniProtKB-KW"/>
</dbReference>
<sequence length="324" mass="37409">MNSLENQRKNNLEDERKKLNLQLLKRHDENINEIIAYSSFVSVYLMDGTTQKWVRGEVEGFLHIVKRDIEPIYQLIVLNQKNPENLILGITSEWELSGETNYLFYKFPNKNNNSLVSCLWFYEVEERKSIEASLKQIVSKLMVKKLNSDIDCNSSSSHGFQSDPTSIYNSNAGKTILEFLNKKSNQKNQEGEINIEQMIRNSVNNNKIIQASRIVTDDNIKNNVNNNNNNNNNNGNNTNIPDKHNIINNVESKSNSEKTVINDSLQKLLHFQDILGKGSKLESNYNRKNENITPEAITDIIMDVLSSRQVYNMINERIELLLRK</sequence>
<dbReference type="CDD" id="cd09804">
    <property type="entry name" value="Dcp1"/>
    <property type="match status" value="1"/>
</dbReference>
<keyword evidence="5" id="KW-0175">Coiled coil</keyword>
<comment type="similarity">
    <text evidence="2">Belongs to the DCP1 family.</text>
</comment>
<evidence type="ECO:0000313" key="8">
    <source>
        <dbReference type="Proteomes" id="UP000593906"/>
    </source>
</evidence>
<accession>A0A7S7LG77</accession>
<evidence type="ECO:0000256" key="1">
    <source>
        <dbReference type="ARBA" id="ARBA00004496"/>
    </source>
</evidence>
<dbReference type="GO" id="GO:0003729">
    <property type="term" value="F:mRNA binding"/>
    <property type="evidence" value="ECO:0007669"/>
    <property type="project" value="TreeGrafter"/>
</dbReference>
<name>A0A7S7LG77_CRYPV</name>
<evidence type="ECO:0000256" key="2">
    <source>
        <dbReference type="ARBA" id="ARBA00008778"/>
    </source>
</evidence>
<dbReference type="Proteomes" id="UP000593906">
    <property type="component" value="Chromosome 5"/>
</dbReference>
<reference evidence="7 8" key="1">
    <citation type="submission" date="2019-09" db="EMBL/GenBank/DDBJ databases">
        <title>Consistent, comparative and evidence-based genome assembly and annotation for Cryptosporidium parvum, C. hominis and C. tyzzeri.</title>
        <authorList>
            <person name="Baptista R.P."/>
            <person name="Li Y."/>
            <person name="Sateriale A."/>
            <person name="Ansell B."/>
            <person name="Jex A."/>
            <person name="Sanders M."/>
            <person name="Brooks K."/>
            <person name="Tracey A."/>
            <person name="Berriman M."/>
            <person name="Striepen B."/>
            <person name="Cotton J.A."/>
            <person name="Kissinger J.C."/>
        </authorList>
    </citation>
    <scope>NUCLEOTIDE SEQUENCE [LARGE SCALE GENOMIC DNA]</scope>
    <source>
        <strain evidence="7 8">IOWA-ATCC</strain>
    </source>
</reference>
<dbReference type="OMA" id="NITREWE"/>
<evidence type="ECO:0000256" key="3">
    <source>
        <dbReference type="ARBA" id="ARBA00022490"/>
    </source>
</evidence>
<evidence type="ECO:0000256" key="6">
    <source>
        <dbReference type="SAM" id="MobiDB-lite"/>
    </source>
</evidence>
<dbReference type="Gene3D" id="2.30.29.30">
    <property type="entry name" value="Pleckstrin-homology domain (PH domain)/Phosphotyrosine-binding domain (PTB)"/>
    <property type="match status" value="1"/>
</dbReference>
<evidence type="ECO:0000256" key="5">
    <source>
        <dbReference type="SAM" id="Coils"/>
    </source>
</evidence>
<gene>
    <name evidence="7" type="ORF">CPATCC_002405</name>
</gene>
<dbReference type="VEuPathDB" id="CryptoDB:CPATCC_0025540"/>
<comment type="subcellular location">
    <subcellularLocation>
        <location evidence="1">Cytoplasm</location>
    </subcellularLocation>
</comment>
<keyword evidence="4" id="KW-0507">mRNA processing</keyword>
<dbReference type="GO" id="GO:0008047">
    <property type="term" value="F:enzyme activator activity"/>
    <property type="evidence" value="ECO:0007669"/>
    <property type="project" value="InterPro"/>
</dbReference>
<dbReference type="Pfam" id="PF06058">
    <property type="entry name" value="DCP1"/>
    <property type="match status" value="1"/>
</dbReference>
<evidence type="ECO:0000256" key="4">
    <source>
        <dbReference type="ARBA" id="ARBA00022664"/>
    </source>
</evidence>
<dbReference type="PANTHER" id="PTHR16290">
    <property type="entry name" value="TRANSCRIPTION FACTOR SMIF DECAPPING ENZYME DCP1"/>
    <property type="match status" value="1"/>
</dbReference>
<dbReference type="AlphaFoldDB" id="A0A7S7LG77"/>
<dbReference type="PANTHER" id="PTHR16290:SF0">
    <property type="entry name" value="DECAPPING PROTEIN 1, ISOFORM A"/>
    <property type="match status" value="1"/>
</dbReference>
<dbReference type="SUPFAM" id="SSF50729">
    <property type="entry name" value="PH domain-like"/>
    <property type="match status" value="1"/>
</dbReference>
<dbReference type="GO" id="GO:0031087">
    <property type="term" value="P:deadenylation-independent decapping of nuclear-transcribed mRNA"/>
    <property type="evidence" value="ECO:0007669"/>
    <property type="project" value="TreeGrafter"/>
</dbReference>
<organism evidence="7 8">
    <name type="scientific">Cryptosporidium parvum</name>
    <dbReference type="NCBI Taxonomy" id="5807"/>
    <lineage>
        <taxon>Eukaryota</taxon>
        <taxon>Sar</taxon>
        <taxon>Alveolata</taxon>
        <taxon>Apicomplexa</taxon>
        <taxon>Conoidasida</taxon>
        <taxon>Coccidia</taxon>
        <taxon>Eucoccidiorida</taxon>
        <taxon>Eimeriorina</taxon>
        <taxon>Cryptosporidiidae</taxon>
        <taxon>Cryptosporidium</taxon>
    </lineage>
</organism>
<keyword evidence="3" id="KW-0963">Cytoplasm</keyword>
<dbReference type="GO" id="GO:0000290">
    <property type="term" value="P:deadenylation-dependent decapping of nuclear-transcribed mRNA"/>
    <property type="evidence" value="ECO:0007669"/>
    <property type="project" value="InterPro"/>
</dbReference>
<dbReference type="InterPro" id="IPR011993">
    <property type="entry name" value="PH-like_dom_sf"/>
</dbReference>
<dbReference type="InterPro" id="IPR010334">
    <property type="entry name" value="Dcp1"/>
</dbReference>